<dbReference type="VEuPathDB" id="FungiDB:CHGG_00654"/>
<feature type="compositionally biased region" description="Polar residues" evidence="1">
    <location>
        <begin position="227"/>
        <end position="238"/>
    </location>
</feature>
<dbReference type="GeneID" id="4386795"/>
<protein>
    <submittedName>
        <fullName evidence="2">Uncharacterized protein</fullName>
    </submittedName>
</protein>
<dbReference type="AlphaFoldDB" id="Q2HGK0"/>
<dbReference type="PRINTS" id="PR00929">
    <property type="entry name" value="ATHOOK"/>
</dbReference>
<feature type="compositionally biased region" description="Basic and acidic residues" evidence="1">
    <location>
        <begin position="182"/>
        <end position="193"/>
    </location>
</feature>
<dbReference type="Proteomes" id="UP000001056">
    <property type="component" value="Unassembled WGS sequence"/>
</dbReference>
<dbReference type="GO" id="GO:0003677">
    <property type="term" value="F:DNA binding"/>
    <property type="evidence" value="ECO:0007669"/>
    <property type="project" value="InterPro"/>
</dbReference>
<accession>Q2HGK0</accession>
<dbReference type="SMART" id="SM00384">
    <property type="entry name" value="AT_hook"/>
    <property type="match status" value="2"/>
</dbReference>
<dbReference type="InterPro" id="IPR017956">
    <property type="entry name" value="AT_hook_DNA-bd_motif"/>
</dbReference>
<evidence type="ECO:0000313" key="3">
    <source>
        <dbReference type="Proteomes" id="UP000001056"/>
    </source>
</evidence>
<evidence type="ECO:0000313" key="2">
    <source>
        <dbReference type="EMBL" id="EAQ92419.1"/>
    </source>
</evidence>
<dbReference type="EMBL" id="CH408029">
    <property type="protein sequence ID" value="EAQ92419.1"/>
    <property type="molecule type" value="Genomic_DNA"/>
</dbReference>
<dbReference type="OrthoDB" id="5153291at2759"/>
<dbReference type="Pfam" id="PF02178">
    <property type="entry name" value="AT_hook"/>
    <property type="match status" value="2"/>
</dbReference>
<evidence type="ECO:0000256" key="1">
    <source>
        <dbReference type="SAM" id="MobiDB-lite"/>
    </source>
</evidence>
<feature type="region of interest" description="Disordered" evidence="1">
    <location>
        <begin position="119"/>
        <end position="248"/>
    </location>
</feature>
<dbReference type="InParanoid" id="Q2HGK0"/>
<organism evidence="2 3">
    <name type="scientific">Chaetomium globosum (strain ATCC 6205 / CBS 148.51 / DSM 1962 / NBRC 6347 / NRRL 1970)</name>
    <name type="common">Soil fungus</name>
    <dbReference type="NCBI Taxonomy" id="306901"/>
    <lineage>
        <taxon>Eukaryota</taxon>
        <taxon>Fungi</taxon>
        <taxon>Dikarya</taxon>
        <taxon>Ascomycota</taxon>
        <taxon>Pezizomycotina</taxon>
        <taxon>Sordariomycetes</taxon>
        <taxon>Sordariomycetidae</taxon>
        <taxon>Sordariales</taxon>
        <taxon>Chaetomiaceae</taxon>
        <taxon>Chaetomium</taxon>
    </lineage>
</organism>
<keyword evidence="3" id="KW-1185">Reference proteome</keyword>
<gene>
    <name evidence="2" type="ORF">CHGG_00654</name>
</gene>
<name>Q2HGK0_CHAGB</name>
<sequence length="248" mass="27045">MHMNQRKEFFEVTSYQNTKTKLQYLSRTWLGPLTTAISYKGLDLINSEYKHALAALPAEDGHRSTKEITALPPCDDDFCTVGLQFGIPCRHKIYQLLLHGQERVDYSAPTAFGGLKSYWVARQPPPPPEPRDDTPREEAPREEAAVEAPAPAPKRRGRPPKIKETAAVEAPAQPRKRGRPPKNKETAAPEPKRQRATPSRGPPAGTIGVGIASQGGVRTQVVVGATGKTTRSGRQVQLTKKAAEAGSA</sequence>
<dbReference type="RefSeq" id="XP_001219875.1">
    <property type="nucleotide sequence ID" value="XM_001219874.1"/>
</dbReference>
<proteinExistence type="predicted"/>
<feature type="compositionally biased region" description="Basic and acidic residues" evidence="1">
    <location>
        <begin position="129"/>
        <end position="144"/>
    </location>
</feature>
<reference evidence="3" key="1">
    <citation type="journal article" date="2015" name="Genome Announc.">
        <title>Draft genome sequence of the cellulolytic fungus Chaetomium globosum.</title>
        <authorList>
            <person name="Cuomo C.A."/>
            <person name="Untereiner W.A."/>
            <person name="Ma L.-J."/>
            <person name="Grabherr M."/>
            <person name="Birren B.W."/>
        </authorList>
    </citation>
    <scope>NUCLEOTIDE SEQUENCE [LARGE SCALE GENOMIC DNA]</scope>
    <source>
        <strain evidence="3">ATCC 6205 / CBS 148.51 / DSM 1962 / NBRC 6347 / NRRL 1970</strain>
    </source>
</reference>
<dbReference type="HOGENOM" id="CLU_1120046_0_0_1"/>